<feature type="non-terminal residue" evidence="1">
    <location>
        <position position="125"/>
    </location>
</feature>
<evidence type="ECO:0000313" key="1">
    <source>
        <dbReference type="EMBL" id="NFA44627.1"/>
    </source>
</evidence>
<dbReference type="EMBL" id="SGKU01000143">
    <property type="protein sequence ID" value="NFA44627.1"/>
    <property type="molecule type" value="Genomic_DNA"/>
</dbReference>
<protein>
    <submittedName>
        <fullName evidence="1">Uncharacterized protein</fullName>
    </submittedName>
</protein>
<comment type="caution">
    <text evidence="1">The sequence shown here is derived from an EMBL/GenBank/DDBJ whole genome shotgun (WGS) entry which is preliminary data.</text>
</comment>
<gene>
    <name evidence="1" type="ORF">EXM65_19275</name>
</gene>
<proteinExistence type="predicted"/>
<reference evidence="1 2" key="1">
    <citation type="submission" date="2019-02" db="EMBL/GenBank/DDBJ databases">
        <title>Genome sequencing of Clostridium botulinum clinical isolates.</title>
        <authorList>
            <person name="Brunt J."/>
            <person name="Van Vliet A.H.M."/>
            <person name="Stringer S.C."/>
            <person name="Grant K.A."/>
            <person name="Carter A.C."/>
            <person name="Peck M.W."/>
        </authorList>
    </citation>
    <scope>NUCLEOTIDE SEQUENCE [LARGE SCALE GENOMIC DNA]</scope>
    <source>
        <strain evidence="1 2">H113700579</strain>
    </source>
</reference>
<dbReference type="AlphaFoldDB" id="A0A6M0SUN2"/>
<name>A0A6M0SUN2_CLOBO</name>
<dbReference type="Proteomes" id="UP000472355">
    <property type="component" value="Unassembled WGS sequence"/>
</dbReference>
<sequence>MALTFNFTGYCHKAYAQDTPEEKIFIKSNNKLNKNQKLNKYNILTKDYIDLTFDNAYVTVRPAPENWDPKKATDEELRYYNYPERPKDKSQLEFWEKCVSCKWIKPELVETNIKHSICQNNISTT</sequence>
<organism evidence="1 2">
    <name type="scientific">Clostridium botulinum</name>
    <dbReference type="NCBI Taxonomy" id="1491"/>
    <lineage>
        <taxon>Bacteria</taxon>
        <taxon>Bacillati</taxon>
        <taxon>Bacillota</taxon>
        <taxon>Clostridia</taxon>
        <taxon>Eubacteriales</taxon>
        <taxon>Clostridiaceae</taxon>
        <taxon>Clostridium</taxon>
    </lineage>
</organism>
<accession>A0A6M0SUN2</accession>
<evidence type="ECO:0000313" key="2">
    <source>
        <dbReference type="Proteomes" id="UP000472355"/>
    </source>
</evidence>